<keyword evidence="2" id="KW-1185">Reference proteome</keyword>
<evidence type="ECO:0000313" key="1">
    <source>
        <dbReference type="EMBL" id="QIW87797.1"/>
    </source>
</evidence>
<organism evidence="1 2">
    <name type="scientific">Agrobacterium phage OLIVR5</name>
    <dbReference type="NCBI Taxonomy" id="2723773"/>
    <lineage>
        <taxon>Viruses</taxon>
        <taxon>Duplodnaviria</taxon>
        <taxon>Heunggongvirae</taxon>
        <taxon>Uroviricota</taxon>
        <taxon>Caudoviricetes</taxon>
        <taxon>Pootjesviridae</taxon>
        <taxon>Heverleevirus</taxon>
        <taxon>Heverleevirus OLIVR5</taxon>
    </lineage>
</organism>
<gene>
    <name evidence="1" type="ORF">Ab1vBOLIVR5_gp149</name>
</gene>
<protein>
    <submittedName>
        <fullName evidence="1">Uncharacterized protein</fullName>
    </submittedName>
</protein>
<dbReference type="Proteomes" id="UP000671873">
    <property type="component" value="Segment"/>
</dbReference>
<name>A0A858MSP5_9CAUD</name>
<proteinExistence type="predicted"/>
<accession>A0A858MSP5</accession>
<evidence type="ECO:0000313" key="2">
    <source>
        <dbReference type="Proteomes" id="UP000671873"/>
    </source>
</evidence>
<dbReference type="EMBL" id="MT234342">
    <property type="protein sequence ID" value="QIW87797.1"/>
    <property type="molecule type" value="Genomic_DNA"/>
</dbReference>
<reference evidence="1 2" key="1">
    <citation type="submission" date="2020-03" db="EMBL/GenBank/DDBJ databases">
        <authorList>
            <person name="Holtappels D."/>
            <person name="Bomans J.P.J."/>
            <person name="Lavigne R."/>
            <person name="Wagemans J."/>
        </authorList>
    </citation>
    <scope>NUCLEOTIDE SEQUENCE [LARGE SCALE GENOMIC DNA]</scope>
    <source>
        <strain evidence="1 2">OLIVR5</strain>
    </source>
</reference>
<sequence>MSYDPERLTPIEVFENITNESRENLKMLSAFLKANANALKFDMTTYNGDELLPNQLDTSNHCGTVGCALGFAPFAGIPFDEGDSWPSYSKRFSKIDNPEYKIPGDFIYDWCFSCDWEHIDNSALGAARRIDDLLERPQYVADHFVENGVFYRLFAWDAQNAVNVLAIHRKDED</sequence>